<gene>
    <name evidence="1" type="ORF">NQ318_001034</name>
</gene>
<protein>
    <submittedName>
        <fullName evidence="1">Uncharacterized protein</fullName>
    </submittedName>
</protein>
<keyword evidence="2" id="KW-1185">Reference proteome</keyword>
<comment type="caution">
    <text evidence="1">The sequence shown here is derived from an EMBL/GenBank/DDBJ whole genome shotgun (WGS) entry which is preliminary data.</text>
</comment>
<dbReference type="AlphaFoldDB" id="A0AAV8ZG01"/>
<name>A0AAV8ZG01_9CUCU</name>
<organism evidence="1 2">
    <name type="scientific">Aromia moschata</name>
    <dbReference type="NCBI Taxonomy" id="1265417"/>
    <lineage>
        <taxon>Eukaryota</taxon>
        <taxon>Metazoa</taxon>
        <taxon>Ecdysozoa</taxon>
        <taxon>Arthropoda</taxon>
        <taxon>Hexapoda</taxon>
        <taxon>Insecta</taxon>
        <taxon>Pterygota</taxon>
        <taxon>Neoptera</taxon>
        <taxon>Endopterygota</taxon>
        <taxon>Coleoptera</taxon>
        <taxon>Polyphaga</taxon>
        <taxon>Cucujiformia</taxon>
        <taxon>Chrysomeloidea</taxon>
        <taxon>Cerambycidae</taxon>
        <taxon>Cerambycinae</taxon>
        <taxon>Callichromatini</taxon>
        <taxon>Aromia</taxon>
    </lineage>
</organism>
<reference evidence="1" key="1">
    <citation type="journal article" date="2023" name="Insect Mol. Biol.">
        <title>Genome sequencing provides insights into the evolution of gene families encoding plant cell wall-degrading enzymes in longhorned beetles.</title>
        <authorList>
            <person name="Shin N.R."/>
            <person name="Okamura Y."/>
            <person name="Kirsch R."/>
            <person name="Pauchet Y."/>
        </authorList>
    </citation>
    <scope>NUCLEOTIDE SEQUENCE</scope>
    <source>
        <strain evidence="1">AMC_N1</strain>
    </source>
</reference>
<sequence length="80" mass="8760">IGTESRMQRILSVETSRRGNDAGSEFVTKRFCCSIVLTVAFFGILGGRETNGRQGFTPCFRAAIGNTRPVSIFSAARKEQ</sequence>
<dbReference type="EMBL" id="JAPWTK010000002">
    <property type="protein sequence ID" value="KAJ8962641.1"/>
    <property type="molecule type" value="Genomic_DNA"/>
</dbReference>
<proteinExistence type="predicted"/>
<evidence type="ECO:0000313" key="2">
    <source>
        <dbReference type="Proteomes" id="UP001162162"/>
    </source>
</evidence>
<evidence type="ECO:0000313" key="1">
    <source>
        <dbReference type="EMBL" id="KAJ8962641.1"/>
    </source>
</evidence>
<accession>A0AAV8ZG01</accession>
<dbReference type="Proteomes" id="UP001162162">
    <property type="component" value="Unassembled WGS sequence"/>
</dbReference>
<feature type="non-terminal residue" evidence="1">
    <location>
        <position position="1"/>
    </location>
</feature>